<dbReference type="InterPro" id="IPR050490">
    <property type="entry name" value="Bact_solute-bd_prot1"/>
</dbReference>
<reference evidence="2 3" key="1">
    <citation type="submission" date="2020-08" db="EMBL/GenBank/DDBJ databases">
        <title>Cohnella phylogeny.</title>
        <authorList>
            <person name="Dunlap C."/>
        </authorList>
    </citation>
    <scope>NUCLEOTIDE SEQUENCE [LARGE SCALE GENOMIC DNA]</scope>
    <source>
        <strain evidence="2 3">DSM 28246</strain>
    </source>
</reference>
<dbReference type="EMBL" id="JACJVP010000025">
    <property type="protein sequence ID" value="MBB6672259.1"/>
    <property type="molecule type" value="Genomic_DNA"/>
</dbReference>
<comment type="caution">
    <text evidence="2">The sequence shown here is derived from an EMBL/GenBank/DDBJ whole genome shotgun (WGS) entry which is preliminary data.</text>
</comment>
<dbReference type="SUPFAM" id="SSF53850">
    <property type="entry name" value="Periplasmic binding protein-like II"/>
    <property type="match status" value="1"/>
</dbReference>
<organism evidence="2 3">
    <name type="scientific">Cohnella nanjingensis</name>
    <dbReference type="NCBI Taxonomy" id="1387779"/>
    <lineage>
        <taxon>Bacteria</taxon>
        <taxon>Bacillati</taxon>
        <taxon>Bacillota</taxon>
        <taxon>Bacilli</taxon>
        <taxon>Bacillales</taxon>
        <taxon>Paenibacillaceae</taxon>
        <taxon>Cohnella</taxon>
    </lineage>
</organism>
<evidence type="ECO:0000313" key="2">
    <source>
        <dbReference type="EMBL" id="MBB6672259.1"/>
    </source>
</evidence>
<dbReference type="AlphaFoldDB" id="A0A7X0RUB6"/>
<dbReference type="PANTHER" id="PTHR43649:SF12">
    <property type="entry name" value="DIACETYLCHITOBIOSE BINDING PROTEIN DASA"/>
    <property type="match status" value="1"/>
</dbReference>
<evidence type="ECO:0000256" key="1">
    <source>
        <dbReference type="SAM" id="MobiDB-lite"/>
    </source>
</evidence>
<dbReference type="RefSeq" id="WP_185143722.1">
    <property type="nucleotide sequence ID" value="NZ_JACJVP010000025.1"/>
</dbReference>
<proteinExistence type="predicted"/>
<keyword evidence="3" id="KW-1185">Reference proteome</keyword>
<feature type="region of interest" description="Disordered" evidence="1">
    <location>
        <begin position="32"/>
        <end position="54"/>
    </location>
</feature>
<accession>A0A7X0RUB6</accession>
<gene>
    <name evidence="2" type="ORF">H7C19_16380</name>
</gene>
<dbReference type="InterPro" id="IPR006059">
    <property type="entry name" value="SBP"/>
</dbReference>
<feature type="compositionally biased region" description="Low complexity" evidence="1">
    <location>
        <begin position="33"/>
        <end position="54"/>
    </location>
</feature>
<name>A0A7X0RUB6_9BACL</name>
<evidence type="ECO:0000313" key="3">
    <source>
        <dbReference type="Proteomes" id="UP000547209"/>
    </source>
</evidence>
<dbReference type="PROSITE" id="PS51257">
    <property type="entry name" value="PROKAR_LIPOPROTEIN"/>
    <property type="match status" value="1"/>
</dbReference>
<dbReference type="PANTHER" id="PTHR43649">
    <property type="entry name" value="ARABINOSE-BINDING PROTEIN-RELATED"/>
    <property type="match status" value="1"/>
</dbReference>
<protein>
    <submittedName>
        <fullName evidence="2">Extracellular solute-binding protein</fullName>
    </submittedName>
</protein>
<dbReference type="Gene3D" id="3.40.190.10">
    <property type="entry name" value="Periplasmic binding protein-like II"/>
    <property type="match status" value="2"/>
</dbReference>
<dbReference type="Pfam" id="PF13416">
    <property type="entry name" value="SBP_bac_8"/>
    <property type="match status" value="1"/>
</dbReference>
<sequence>MGKWHGKFMIGLLILALFATLTGCGNSNRNGVSSPAASLAESSPSAGASASGSTEAAGSKKSVELKVWTDNPSYKEGWDAVGKAFTEQNPGITVAFTHYPSDQYTTVLRTAIQGGTAPDLFRTNGFNALGQYVDMNAALELDGKVDTSAFDPSFMAASIINGKVYATPGFSKDVLAVYYNKDIFDKNGISIPKSYDEFLAACEKLKAAGTIPVAYGGKDTVNNIFAAYTIAPSIVTPQWYEDAMTGASSFKDSKFVKAVSIIKELADKGYYGKLFQGVSFDAAKLSFQQGKAAMIFDGSWDNSSIKTAPNLKYGAFYFPPLKAGDPVVGAANNESGLTIYAKTKAEEAAVKFAKFVSSPDFYRIFDAKLSLISPLKDLKADDPIFNDFNSANQWMTFYFVHFNKHEPTPQTYLMNGLQAVFAGKKTIDQLIDDIQGQVDKDFPELKK</sequence>
<dbReference type="Proteomes" id="UP000547209">
    <property type="component" value="Unassembled WGS sequence"/>
</dbReference>